<reference evidence="2" key="2">
    <citation type="journal article" date="2013" name="PLoS Genet.">
        <title>Comparative genome structure, secondary metabolite, and effector coding capacity across Cochliobolus pathogens.</title>
        <authorList>
            <person name="Condon B.J."/>
            <person name="Leng Y."/>
            <person name="Wu D."/>
            <person name="Bushley K.E."/>
            <person name="Ohm R.A."/>
            <person name="Otillar R."/>
            <person name="Martin J."/>
            <person name="Schackwitz W."/>
            <person name="Grimwood J."/>
            <person name="MohdZainudin N."/>
            <person name="Xue C."/>
            <person name="Wang R."/>
            <person name="Manning V.A."/>
            <person name="Dhillon B."/>
            <person name="Tu Z.J."/>
            <person name="Steffenson B.J."/>
            <person name="Salamov A."/>
            <person name="Sun H."/>
            <person name="Lowry S."/>
            <person name="LaButti K."/>
            <person name="Han J."/>
            <person name="Copeland A."/>
            <person name="Lindquist E."/>
            <person name="Barry K."/>
            <person name="Schmutz J."/>
            <person name="Baker S.E."/>
            <person name="Ciuffetti L.M."/>
            <person name="Grigoriev I.V."/>
            <person name="Zhong S."/>
            <person name="Turgeon B.G."/>
        </authorList>
    </citation>
    <scope>NUCLEOTIDE SEQUENCE [LARGE SCALE GENOMIC DNA]</scope>
    <source>
        <strain evidence="2">C4 / ATCC 48331 / race T</strain>
    </source>
</reference>
<dbReference type="OrthoDB" id="10285961at2759"/>
<sequence>MTYGRMSSDEREFAGVPSDLLVGETECSVDQELLTTRRQARKDAKAVDGIEPLRARVSVIAASSPR</sequence>
<dbReference type="HOGENOM" id="CLU_2831021_0_0_1"/>
<evidence type="ECO:0000313" key="2">
    <source>
        <dbReference type="Proteomes" id="UP000012338"/>
    </source>
</evidence>
<reference evidence="1 2" key="1">
    <citation type="journal article" date="2012" name="PLoS Pathog.">
        <title>Diverse lifestyles and strategies of plant pathogenesis encoded in the genomes of eighteen Dothideomycetes fungi.</title>
        <authorList>
            <person name="Ohm R.A."/>
            <person name="Feau N."/>
            <person name="Henrissat B."/>
            <person name="Schoch C.L."/>
            <person name="Horwitz B.A."/>
            <person name="Barry K.W."/>
            <person name="Condon B.J."/>
            <person name="Copeland A.C."/>
            <person name="Dhillon B."/>
            <person name="Glaser F."/>
            <person name="Hesse C.N."/>
            <person name="Kosti I."/>
            <person name="LaButti K."/>
            <person name="Lindquist E.A."/>
            <person name="Lucas S."/>
            <person name="Salamov A.A."/>
            <person name="Bradshaw R.E."/>
            <person name="Ciuffetti L."/>
            <person name="Hamelin R.C."/>
            <person name="Kema G.H.J."/>
            <person name="Lawrence C."/>
            <person name="Scott J.A."/>
            <person name="Spatafora J.W."/>
            <person name="Turgeon B.G."/>
            <person name="de Wit P.J.G.M."/>
            <person name="Zhong S."/>
            <person name="Goodwin S.B."/>
            <person name="Grigoriev I.V."/>
        </authorList>
    </citation>
    <scope>NUCLEOTIDE SEQUENCE [LARGE SCALE GENOMIC DNA]</scope>
    <source>
        <strain evidence="2">C4 / ATCC 48331 / race T</strain>
    </source>
</reference>
<dbReference type="Proteomes" id="UP000012338">
    <property type="component" value="Unassembled WGS sequence"/>
</dbReference>
<evidence type="ECO:0000313" key="1">
    <source>
        <dbReference type="EMBL" id="ENI07294.1"/>
    </source>
</evidence>
<gene>
    <name evidence="1" type="ORF">COCC4DRAFT_70731</name>
</gene>
<organism evidence="1 2">
    <name type="scientific">Cochliobolus heterostrophus (strain C4 / ATCC 48331 / race T)</name>
    <name type="common">Southern corn leaf blight fungus</name>
    <name type="synonym">Bipolaris maydis</name>
    <dbReference type="NCBI Taxonomy" id="665024"/>
    <lineage>
        <taxon>Eukaryota</taxon>
        <taxon>Fungi</taxon>
        <taxon>Dikarya</taxon>
        <taxon>Ascomycota</taxon>
        <taxon>Pezizomycotina</taxon>
        <taxon>Dothideomycetes</taxon>
        <taxon>Pleosporomycetidae</taxon>
        <taxon>Pleosporales</taxon>
        <taxon>Pleosporineae</taxon>
        <taxon>Pleosporaceae</taxon>
        <taxon>Bipolaris</taxon>
    </lineage>
</organism>
<proteinExistence type="predicted"/>
<keyword evidence="2" id="KW-1185">Reference proteome</keyword>
<dbReference type="AlphaFoldDB" id="N4X2T1"/>
<name>N4X2T1_COCH4</name>
<accession>N4X2T1</accession>
<dbReference type="EMBL" id="KB733450">
    <property type="protein sequence ID" value="ENI07294.1"/>
    <property type="molecule type" value="Genomic_DNA"/>
</dbReference>
<protein>
    <submittedName>
        <fullName evidence="1">Uncharacterized protein</fullName>
    </submittedName>
</protein>